<organism evidence="1 2">
    <name type="scientific">Stephania cephalantha</name>
    <dbReference type="NCBI Taxonomy" id="152367"/>
    <lineage>
        <taxon>Eukaryota</taxon>
        <taxon>Viridiplantae</taxon>
        <taxon>Streptophyta</taxon>
        <taxon>Embryophyta</taxon>
        <taxon>Tracheophyta</taxon>
        <taxon>Spermatophyta</taxon>
        <taxon>Magnoliopsida</taxon>
        <taxon>Ranunculales</taxon>
        <taxon>Menispermaceae</taxon>
        <taxon>Menispermoideae</taxon>
        <taxon>Cissampelideae</taxon>
        <taxon>Stephania</taxon>
    </lineage>
</organism>
<evidence type="ECO:0000313" key="1">
    <source>
        <dbReference type="EMBL" id="KAK9140465.1"/>
    </source>
</evidence>
<sequence>MRRRDSARVGRRAERVGGVVHVAVEEVGVSVASGADEGDVGVEEEIRGGGRSGGGGVAVERRWLMVARIVKPRVSFYLIETIFENNSRLSCDDYAYTNMDQDHGYLLRIDAGPTRYENTLRSKLLNIADLVIKNTMDLKHLYQVVAVTVLCVQPEPSYRPLITDGLHSLFPPVHLELRGTLRVTEYASTRKRGN</sequence>
<gene>
    <name evidence="1" type="ORF">Scep_010146</name>
</gene>
<proteinExistence type="predicted"/>
<dbReference type="EMBL" id="JBBNAG010000004">
    <property type="protein sequence ID" value="KAK9140465.1"/>
    <property type="molecule type" value="Genomic_DNA"/>
</dbReference>
<dbReference type="Proteomes" id="UP001419268">
    <property type="component" value="Unassembled WGS sequence"/>
</dbReference>
<protein>
    <submittedName>
        <fullName evidence="1">Uncharacterized protein</fullName>
    </submittedName>
</protein>
<accession>A0AAP0JVI1</accession>
<name>A0AAP0JVI1_9MAGN</name>
<dbReference type="AlphaFoldDB" id="A0AAP0JVI1"/>
<reference evidence="1 2" key="1">
    <citation type="submission" date="2024-01" db="EMBL/GenBank/DDBJ databases">
        <title>Genome assemblies of Stephania.</title>
        <authorList>
            <person name="Yang L."/>
        </authorList>
    </citation>
    <scope>NUCLEOTIDE SEQUENCE [LARGE SCALE GENOMIC DNA]</scope>
    <source>
        <strain evidence="1">JXDWG</strain>
        <tissue evidence="1">Leaf</tissue>
    </source>
</reference>
<evidence type="ECO:0000313" key="2">
    <source>
        <dbReference type="Proteomes" id="UP001419268"/>
    </source>
</evidence>
<comment type="caution">
    <text evidence="1">The sequence shown here is derived from an EMBL/GenBank/DDBJ whole genome shotgun (WGS) entry which is preliminary data.</text>
</comment>
<keyword evidence="2" id="KW-1185">Reference proteome</keyword>